<dbReference type="RefSeq" id="WP_138926587.1">
    <property type="nucleotide sequence ID" value="NZ_CP034412.1"/>
</dbReference>
<keyword evidence="3" id="KW-1185">Reference proteome</keyword>
<dbReference type="Gene3D" id="2.60.120.1140">
    <property type="entry name" value="Protein of unknown function DUF192"/>
    <property type="match status" value="1"/>
</dbReference>
<evidence type="ECO:0000313" key="2">
    <source>
        <dbReference type="EMBL" id="QCY47747.1"/>
    </source>
</evidence>
<protein>
    <recommendedName>
        <fullName evidence="4">DUF192 domain-containing protein</fullName>
    </recommendedName>
</protein>
<evidence type="ECO:0000313" key="3">
    <source>
        <dbReference type="Proteomes" id="UP000307000"/>
    </source>
</evidence>
<proteinExistence type="predicted"/>
<dbReference type="PROSITE" id="PS51257">
    <property type="entry name" value="PROKAR_LIPOPROTEIN"/>
    <property type="match status" value="1"/>
</dbReference>
<dbReference type="InterPro" id="IPR038695">
    <property type="entry name" value="Saro_0823-like_sf"/>
</dbReference>
<dbReference type="EMBL" id="CP034412">
    <property type="protein sequence ID" value="QCY47747.1"/>
    <property type="molecule type" value="Genomic_DNA"/>
</dbReference>
<feature type="chain" id="PRO_5039256157" description="DUF192 domain-containing protein" evidence="1">
    <location>
        <begin position="22"/>
        <end position="149"/>
    </location>
</feature>
<keyword evidence="1" id="KW-0732">Signal</keyword>
<gene>
    <name evidence="2" type="ORF">GcLGCM259_2032</name>
</gene>
<dbReference type="PANTHER" id="PTHR37953:SF1">
    <property type="entry name" value="UPF0127 PROTEIN MJ1496"/>
    <property type="match status" value="1"/>
</dbReference>
<feature type="signal peptide" evidence="1">
    <location>
        <begin position="1"/>
        <end position="21"/>
    </location>
</feature>
<organism evidence="2 3">
    <name type="scientific">Glutamicibacter creatinolyticus</name>
    <dbReference type="NCBI Taxonomy" id="162496"/>
    <lineage>
        <taxon>Bacteria</taxon>
        <taxon>Bacillati</taxon>
        <taxon>Actinomycetota</taxon>
        <taxon>Actinomycetes</taxon>
        <taxon>Micrococcales</taxon>
        <taxon>Micrococcaceae</taxon>
        <taxon>Glutamicibacter</taxon>
    </lineage>
</organism>
<dbReference type="Pfam" id="PF02643">
    <property type="entry name" value="DUF192"/>
    <property type="match status" value="1"/>
</dbReference>
<reference evidence="2 3" key="1">
    <citation type="submission" date="2018-12" db="EMBL/GenBank/DDBJ databases">
        <title>Complete Genome Sequence of Glutamicibacter creatinolyticus strain LGCM259,isolated from an abscess of a 12-year-old mare in Italy.</title>
        <authorList>
            <person name="Santos R.G."/>
            <person name="Silva A.L."/>
            <person name="Seyffert N."/>
            <person name="Castro T.L.P."/>
            <person name="Attili A.R."/>
            <person name="Rifici C."/>
            <person name="Mazzullo G."/>
            <person name="Brenig B."/>
            <person name="Venanzi F."/>
            <person name="Azevedo V."/>
        </authorList>
    </citation>
    <scope>NUCLEOTIDE SEQUENCE [LARGE SCALE GENOMIC DNA]</scope>
    <source>
        <strain evidence="2 3">LGCM 259</strain>
    </source>
</reference>
<dbReference type="Proteomes" id="UP000307000">
    <property type="component" value="Chromosome"/>
</dbReference>
<evidence type="ECO:0000256" key="1">
    <source>
        <dbReference type="SAM" id="SignalP"/>
    </source>
</evidence>
<evidence type="ECO:0008006" key="4">
    <source>
        <dbReference type="Google" id="ProtNLM"/>
    </source>
</evidence>
<sequence>MRAHAAAAVGLAALLAGCASTPGEPATALVTLGPALEFQVEHARTADEQRTGLAGRSELPEGQGMLFSFVSQSERQVWMAGMKFPIDVAWIADHRVIAVQTLEPCTEAEQDRCPRWTSPNDVDALLEVRAGALAGVDAGTVVTIREETP</sequence>
<name>A0A5B7WUZ4_9MICC</name>
<accession>A0A5B7WUZ4</accession>
<dbReference type="AlphaFoldDB" id="A0A5B7WUZ4"/>
<dbReference type="InterPro" id="IPR003795">
    <property type="entry name" value="DUF192"/>
</dbReference>
<dbReference type="KEGG" id="gcr:GcLGCM259_2032"/>
<dbReference type="PANTHER" id="PTHR37953">
    <property type="entry name" value="UPF0127 PROTEIN MJ1496"/>
    <property type="match status" value="1"/>
</dbReference>